<evidence type="ECO:0000256" key="1">
    <source>
        <dbReference type="ARBA" id="ARBA00022630"/>
    </source>
</evidence>
<dbReference type="AlphaFoldDB" id="A0A0H2RS68"/>
<dbReference type="PANTHER" id="PTHR46972">
    <property type="entry name" value="MONOOXYGENASE ASQM-RELATED"/>
    <property type="match status" value="1"/>
</dbReference>
<dbReference type="Pfam" id="PF01494">
    <property type="entry name" value="FAD_binding_3"/>
    <property type="match status" value="2"/>
</dbReference>
<proteinExistence type="predicted"/>
<evidence type="ECO:0000256" key="2">
    <source>
        <dbReference type="ARBA" id="ARBA00022827"/>
    </source>
</evidence>
<dbReference type="PRINTS" id="PR00420">
    <property type="entry name" value="RNGMNOXGNASE"/>
</dbReference>
<keyword evidence="7" id="KW-1185">Reference proteome</keyword>
<dbReference type="Proteomes" id="UP000053477">
    <property type="component" value="Unassembled WGS sequence"/>
</dbReference>
<dbReference type="SUPFAM" id="SSF51905">
    <property type="entry name" value="FAD/NAD(P)-binding domain"/>
    <property type="match status" value="1"/>
</dbReference>
<evidence type="ECO:0000256" key="4">
    <source>
        <dbReference type="ARBA" id="ARBA00023033"/>
    </source>
</evidence>
<dbReference type="GO" id="GO:0071949">
    <property type="term" value="F:FAD binding"/>
    <property type="evidence" value="ECO:0007669"/>
    <property type="project" value="InterPro"/>
</dbReference>
<feature type="domain" description="FAD-binding" evidence="5">
    <location>
        <begin position="8"/>
        <end position="204"/>
    </location>
</feature>
<protein>
    <submittedName>
        <fullName evidence="6">FAD/NAD(P)-binding domain-containing protein</fullName>
    </submittedName>
</protein>
<dbReference type="Gene3D" id="3.50.50.60">
    <property type="entry name" value="FAD/NAD(P)-binding domain"/>
    <property type="match status" value="1"/>
</dbReference>
<dbReference type="InterPro" id="IPR036188">
    <property type="entry name" value="FAD/NAD-bd_sf"/>
</dbReference>
<evidence type="ECO:0000256" key="3">
    <source>
        <dbReference type="ARBA" id="ARBA00023002"/>
    </source>
</evidence>
<sequence length="454" mass="50394">MTESKTDVLVAIVGAGPGGLLLAAYLQKHLAPSLVPHVKVYETNYVRDTKSHGGSLDLHQDTGLYALKSVGLLNKFQEKKRDGGEEMRVIDAVSGGLLLKHEGNGHRPEIDRQDLRDILIDSLHPDTINFAHHLMSSESSPTGKSWTLTFRVRSFIKKTITAQILIGADGAWSRIRALLTPEKPIYSGVTFVDIQIPTSKLEEHPEIEQFVGRGIAFILSGNGRGLIPQRNGSGILRIYAALRVPEMWWDDNCPDDEEVTGKPQIKAWFEGFNPKVLALLDAADYQTVAYRKIYALPPDLTWSRPPIPVEGKGGIVVLLGDSAHVMSPFAGEGVNLALRDALELGKTLSAILTRSMDCSAVTDSMTPTLSENTSRYLNEGIAAYESLMFRRAKQAGVESAENIDICFDPDSPRTFVEKMRTLLPPDRLSFATVRWFGRTIWSEGWKWAEREGWW</sequence>
<dbReference type="InParanoid" id="A0A0H2RS68"/>
<keyword evidence="1" id="KW-0285">Flavoprotein</keyword>
<reference evidence="6 7" key="1">
    <citation type="submission" date="2015-04" db="EMBL/GenBank/DDBJ databases">
        <title>Complete genome sequence of Schizopora paradoxa KUC8140, a cosmopolitan wood degrader in East Asia.</title>
        <authorList>
            <consortium name="DOE Joint Genome Institute"/>
            <person name="Min B."/>
            <person name="Park H."/>
            <person name="Jang Y."/>
            <person name="Kim J.-J."/>
            <person name="Kim K.H."/>
            <person name="Pangilinan J."/>
            <person name="Lipzen A."/>
            <person name="Riley R."/>
            <person name="Grigoriev I.V."/>
            <person name="Spatafora J.W."/>
            <person name="Choi I.-G."/>
        </authorList>
    </citation>
    <scope>NUCLEOTIDE SEQUENCE [LARGE SCALE GENOMIC DNA]</scope>
    <source>
        <strain evidence="6 7">KUC8140</strain>
    </source>
</reference>
<keyword evidence="3" id="KW-0560">Oxidoreductase</keyword>
<gene>
    <name evidence="6" type="ORF">SCHPADRAFT_851171</name>
</gene>
<keyword evidence="2" id="KW-0274">FAD</keyword>
<evidence type="ECO:0000313" key="6">
    <source>
        <dbReference type="EMBL" id="KLO14402.1"/>
    </source>
</evidence>
<dbReference type="EMBL" id="KQ085944">
    <property type="protein sequence ID" value="KLO14402.1"/>
    <property type="molecule type" value="Genomic_DNA"/>
</dbReference>
<organism evidence="6 7">
    <name type="scientific">Schizopora paradoxa</name>
    <dbReference type="NCBI Taxonomy" id="27342"/>
    <lineage>
        <taxon>Eukaryota</taxon>
        <taxon>Fungi</taxon>
        <taxon>Dikarya</taxon>
        <taxon>Basidiomycota</taxon>
        <taxon>Agaricomycotina</taxon>
        <taxon>Agaricomycetes</taxon>
        <taxon>Hymenochaetales</taxon>
        <taxon>Schizoporaceae</taxon>
        <taxon>Schizopora</taxon>
    </lineage>
</organism>
<dbReference type="PANTHER" id="PTHR46972:SF1">
    <property type="entry name" value="FAD DEPENDENT OXIDOREDUCTASE DOMAIN-CONTAINING PROTEIN"/>
    <property type="match status" value="1"/>
</dbReference>
<accession>A0A0H2RS68</accession>
<dbReference type="InterPro" id="IPR002938">
    <property type="entry name" value="FAD-bd"/>
</dbReference>
<name>A0A0H2RS68_9AGAM</name>
<keyword evidence="4" id="KW-0503">Monooxygenase</keyword>
<evidence type="ECO:0000259" key="5">
    <source>
        <dbReference type="Pfam" id="PF01494"/>
    </source>
</evidence>
<dbReference type="OrthoDB" id="655030at2759"/>
<dbReference type="STRING" id="27342.A0A0H2RS68"/>
<dbReference type="GO" id="GO:0004497">
    <property type="term" value="F:monooxygenase activity"/>
    <property type="evidence" value="ECO:0007669"/>
    <property type="project" value="UniProtKB-KW"/>
</dbReference>
<feature type="domain" description="FAD-binding" evidence="5">
    <location>
        <begin position="314"/>
        <end position="353"/>
    </location>
</feature>
<evidence type="ECO:0000313" key="7">
    <source>
        <dbReference type="Proteomes" id="UP000053477"/>
    </source>
</evidence>